<proteinExistence type="predicted"/>
<dbReference type="AlphaFoldDB" id="A0A7G8PPA7"/>
<evidence type="ECO:0000313" key="3">
    <source>
        <dbReference type="Proteomes" id="UP000515498"/>
    </source>
</evidence>
<evidence type="ECO:0000259" key="1">
    <source>
        <dbReference type="Pfam" id="PF12671"/>
    </source>
</evidence>
<dbReference type="InterPro" id="IPR024301">
    <property type="entry name" value="Amidase_6"/>
</dbReference>
<organism evidence="2 3">
    <name type="scientific">Mycolicibacterium fluoranthenivorans</name>
    <dbReference type="NCBI Taxonomy" id="258505"/>
    <lineage>
        <taxon>Bacteria</taxon>
        <taxon>Bacillati</taxon>
        <taxon>Actinomycetota</taxon>
        <taxon>Actinomycetes</taxon>
        <taxon>Mycobacteriales</taxon>
        <taxon>Mycobacteriaceae</taxon>
        <taxon>Mycolicibacterium</taxon>
    </lineage>
</organism>
<dbReference type="Pfam" id="PF12671">
    <property type="entry name" value="Amidase_6"/>
    <property type="match status" value="1"/>
</dbReference>
<evidence type="ECO:0000313" key="2">
    <source>
        <dbReference type="EMBL" id="QNJ96173.1"/>
    </source>
</evidence>
<name>A0A7G8PPA7_9MYCO</name>
<accession>A0A7G8PPA7</accession>
<gene>
    <name evidence="2" type="ORF">HZU40_17060</name>
</gene>
<protein>
    <submittedName>
        <fullName evidence="2">Amidase domain-containing protein</fullName>
    </submittedName>
</protein>
<dbReference type="KEGG" id="mflu:HZU40_17060"/>
<dbReference type="Proteomes" id="UP000515498">
    <property type="component" value="Chromosome"/>
</dbReference>
<sequence length="422" mass="45712">MVTFSELRAAQPQLWKTAADDLRNAAAQCQRVEDDIHKNGVQPLHTDWPDHVGKLASGVLKRIAERAQVSSILARAGVEPVDALSHAVTIAQNELENGVRFAESNGLVVNPQSGSVSLPPTVQGRDPMELMLLAGQAQQLIDDAVEAATQADSICADELRTIAARESDPQTTVDQAKETQATAANKSLEEIRDTIPDGLSPTEVQQWWNGLTPQEQFDLQRACPTELMGLDGIPASVKQQIDRPQLGYSSAGAVNYAKQNVDNSSLDWDPEDNCTNFVSDALKYGGGMKTKDSDTWPVNHWDHDGWSDGGLGGDDALPPQVPGYSPSWGAAQNNHDFFLNHGGSVVSDPSQVRPGDIAYWQRAESGEVHHAAVVTGVLPDGEVLYTQHSEPGLNYPLNGRLPEFEQSSGPQIIQIVQPRVTW</sequence>
<feature type="domain" description="Putative amidase" evidence="1">
    <location>
        <begin position="248"/>
        <end position="398"/>
    </location>
</feature>
<dbReference type="EMBL" id="CP059894">
    <property type="protein sequence ID" value="QNJ96173.1"/>
    <property type="molecule type" value="Genomic_DNA"/>
</dbReference>
<reference evidence="2 3" key="1">
    <citation type="submission" date="2020-07" db="EMBL/GenBank/DDBJ databases">
        <title>Draft genome sequence of four isobutane-metabolizing strains capable of cometabolically degrading diverse ether contaminants.</title>
        <authorList>
            <person name="Chen W."/>
            <person name="Faulkner N."/>
            <person name="Smith C."/>
            <person name="Hyman M."/>
        </authorList>
    </citation>
    <scope>NUCLEOTIDE SEQUENCE [LARGE SCALE GENOMIC DNA]</scope>
    <source>
        <strain evidence="2 3">2A</strain>
    </source>
</reference>